<dbReference type="EMBL" id="FMJC01000002">
    <property type="protein sequence ID" value="SCM72442.1"/>
    <property type="molecule type" value="Genomic_DNA"/>
</dbReference>
<evidence type="ECO:0000313" key="1">
    <source>
        <dbReference type="EMBL" id="SCM72442.1"/>
    </source>
</evidence>
<dbReference type="AlphaFoldDB" id="A0A212L4E8"/>
<sequence length="68" mass="7419">MEEGSQDVFGDAFRSPQGRLLDGFLQLLRDRRPFLSRGHASVPFGLKRAALHVVREGALLCGCACCEG</sequence>
<name>A0A212L4E8_9BACT</name>
<proteinExistence type="predicted"/>
<reference evidence="1" key="1">
    <citation type="submission" date="2016-08" db="EMBL/GenBank/DDBJ databases">
        <authorList>
            <person name="Seilhamer J.J."/>
        </authorList>
    </citation>
    <scope>NUCLEOTIDE SEQUENCE</scope>
    <source>
        <strain evidence="1">86-1</strain>
    </source>
</reference>
<gene>
    <name evidence="1" type="ORF">KL86DES1_20616</name>
</gene>
<accession>A0A212L4E8</accession>
<organism evidence="1">
    <name type="scientific">uncultured Desulfovibrio sp</name>
    <dbReference type="NCBI Taxonomy" id="167968"/>
    <lineage>
        <taxon>Bacteria</taxon>
        <taxon>Pseudomonadati</taxon>
        <taxon>Thermodesulfobacteriota</taxon>
        <taxon>Desulfovibrionia</taxon>
        <taxon>Desulfovibrionales</taxon>
        <taxon>Desulfovibrionaceae</taxon>
        <taxon>Desulfovibrio</taxon>
        <taxon>environmental samples</taxon>
    </lineage>
</organism>
<protein>
    <submittedName>
        <fullName evidence="1">Uncharacterized protein</fullName>
    </submittedName>
</protein>